<sequence length="61" mass="6861">MGVESLSRGGEAMLVRAIAIVANPIMNLSVCGLFMWLRALYFLRIERDRTPGKPQNRTKPD</sequence>
<gene>
    <name evidence="1" type="ORF">BH720_005995</name>
</gene>
<evidence type="ECO:0000313" key="2">
    <source>
        <dbReference type="Proteomes" id="UP000095472"/>
    </source>
</evidence>
<proteinExistence type="predicted"/>
<name>A0ACD5GXV1_9CYAN</name>
<organism evidence="1 2">
    <name type="scientific">Desertifilum tharense IPPAS B-1220</name>
    <dbReference type="NCBI Taxonomy" id="1781255"/>
    <lineage>
        <taxon>Bacteria</taxon>
        <taxon>Bacillati</taxon>
        <taxon>Cyanobacteriota</taxon>
        <taxon>Cyanophyceae</taxon>
        <taxon>Desertifilales</taxon>
        <taxon>Desertifilaceae</taxon>
        <taxon>Desertifilum</taxon>
    </lineage>
</organism>
<protein>
    <submittedName>
        <fullName evidence="1">Uncharacterized protein</fullName>
    </submittedName>
</protein>
<reference evidence="1 2" key="1">
    <citation type="journal article" date="2016" name="Genome Announc.">
        <title>Draft Genome Sequence of the Thermotolerant Cyanobacterium Desertifilum sp. IPPAS B-1220.</title>
        <authorList>
            <person name="Mironov K.S."/>
            <person name="Sinetova M.A."/>
            <person name="Bolatkhan K."/>
            <person name="Zayadan B.K."/>
            <person name="Ustinova V.V."/>
            <person name="Kupriyanova E.V."/>
            <person name="Skrypnik A.N."/>
            <person name="Gogoleva N.E."/>
            <person name="Gogolev Y.V."/>
            <person name="Los D.A."/>
        </authorList>
    </citation>
    <scope>NUCLEOTIDE SEQUENCE [LARGE SCALE GENOMIC DNA]</scope>
    <source>
        <strain evidence="1 2">IPPAS B-1220</strain>
    </source>
</reference>
<dbReference type="Proteomes" id="UP000095472">
    <property type="component" value="Chromosome"/>
</dbReference>
<evidence type="ECO:0000313" key="1">
    <source>
        <dbReference type="EMBL" id="XPM65299.1"/>
    </source>
</evidence>
<dbReference type="EMBL" id="CP182909">
    <property type="protein sequence ID" value="XPM65299.1"/>
    <property type="molecule type" value="Genomic_DNA"/>
</dbReference>
<accession>A0ACD5GXV1</accession>
<keyword evidence="2" id="KW-1185">Reference proteome</keyword>